<accession>A0A024T848</accession>
<protein>
    <recommendedName>
        <fullName evidence="2">Reverse transcriptase zinc-binding domain-containing protein</fullName>
    </recommendedName>
</protein>
<dbReference type="OrthoDB" id="71667at2759"/>
<evidence type="ECO:0008006" key="2">
    <source>
        <dbReference type="Google" id="ProtNLM"/>
    </source>
</evidence>
<gene>
    <name evidence="1" type="ORF">H310_15410</name>
</gene>
<dbReference type="VEuPathDB" id="FungiDB:H310_15410"/>
<proteinExistence type="predicted"/>
<organism evidence="1">
    <name type="scientific">Aphanomyces invadans</name>
    <dbReference type="NCBI Taxonomy" id="157072"/>
    <lineage>
        <taxon>Eukaryota</taxon>
        <taxon>Sar</taxon>
        <taxon>Stramenopiles</taxon>
        <taxon>Oomycota</taxon>
        <taxon>Saprolegniomycetes</taxon>
        <taxon>Saprolegniales</taxon>
        <taxon>Verrucalvaceae</taxon>
        <taxon>Aphanomyces</taxon>
    </lineage>
</organism>
<sequence>FHAPPFNKQHPMHCEHHDTPSKLKLYIRGTLRPLLNLATPIQADVWWRMLYRMLPVNYTLFFLQSQQPHIMECVYPGCSAVETMRHALVECACVCSVWTWHSASWRQFGLEFSWSKLSDLDQVAVHPRWQHMEEPLRKLWVMLAAVVLHTMWTHRNKTRFEDKPPPFVPAVRHSSLVSWSASVRRLLRDPSVDDTDRLHIATALSLLGQHTHYSWFWAQNPWAFSPPSWASPPP</sequence>
<reference evidence="1" key="1">
    <citation type="submission" date="2013-12" db="EMBL/GenBank/DDBJ databases">
        <title>The Genome Sequence of Aphanomyces invadans NJM9701.</title>
        <authorList>
            <consortium name="The Broad Institute Genomics Platform"/>
            <person name="Russ C."/>
            <person name="Tyler B."/>
            <person name="van West P."/>
            <person name="Dieguez-Uribeondo J."/>
            <person name="Young S.K."/>
            <person name="Zeng Q."/>
            <person name="Gargeya S."/>
            <person name="Fitzgerald M."/>
            <person name="Abouelleil A."/>
            <person name="Alvarado L."/>
            <person name="Chapman S.B."/>
            <person name="Gainer-Dewar J."/>
            <person name="Goldberg J."/>
            <person name="Griggs A."/>
            <person name="Gujja S."/>
            <person name="Hansen M."/>
            <person name="Howarth C."/>
            <person name="Imamovic A."/>
            <person name="Ireland A."/>
            <person name="Larimer J."/>
            <person name="McCowan C."/>
            <person name="Murphy C."/>
            <person name="Pearson M."/>
            <person name="Poon T.W."/>
            <person name="Priest M."/>
            <person name="Roberts A."/>
            <person name="Saif S."/>
            <person name="Shea T."/>
            <person name="Sykes S."/>
            <person name="Wortman J."/>
            <person name="Nusbaum C."/>
            <person name="Birren B."/>
        </authorList>
    </citation>
    <scope>NUCLEOTIDE SEQUENCE [LARGE SCALE GENOMIC DNA]</scope>
    <source>
        <strain evidence="1">NJM9701</strain>
    </source>
</reference>
<dbReference type="GeneID" id="20092460"/>
<evidence type="ECO:0000313" key="1">
    <source>
        <dbReference type="EMBL" id="ETV89761.1"/>
    </source>
</evidence>
<dbReference type="RefSeq" id="XP_008881607.1">
    <property type="nucleotide sequence ID" value="XM_008883385.1"/>
</dbReference>
<name>A0A024T848_9STRA</name>
<dbReference type="eggNOG" id="ENOG502SGYP">
    <property type="taxonomic scope" value="Eukaryota"/>
</dbReference>
<feature type="non-terminal residue" evidence="1">
    <location>
        <position position="1"/>
    </location>
</feature>
<dbReference type="AlphaFoldDB" id="A0A024T848"/>
<dbReference type="EMBL" id="KI914420">
    <property type="protein sequence ID" value="ETV89761.1"/>
    <property type="molecule type" value="Genomic_DNA"/>
</dbReference>